<evidence type="ECO:0000259" key="4">
    <source>
        <dbReference type="PROSITE" id="PS01124"/>
    </source>
</evidence>
<evidence type="ECO:0000313" key="5">
    <source>
        <dbReference type="EMBL" id="QCX38430.1"/>
    </source>
</evidence>
<dbReference type="GO" id="GO:0003700">
    <property type="term" value="F:DNA-binding transcription factor activity"/>
    <property type="evidence" value="ECO:0007669"/>
    <property type="project" value="InterPro"/>
</dbReference>
<dbReference type="InterPro" id="IPR009057">
    <property type="entry name" value="Homeodomain-like_sf"/>
</dbReference>
<protein>
    <submittedName>
        <fullName evidence="5">DUF4242 domain-containing protein</fullName>
    </submittedName>
</protein>
<accession>A0A5B7TQ89</accession>
<dbReference type="Gene3D" id="1.10.10.60">
    <property type="entry name" value="Homeodomain-like"/>
    <property type="match status" value="1"/>
</dbReference>
<dbReference type="Gene3D" id="3.30.70.1230">
    <property type="entry name" value="Nucleotide cyclase"/>
    <property type="match status" value="1"/>
</dbReference>
<dbReference type="InterPro" id="IPR029787">
    <property type="entry name" value="Nucleotide_cyclase"/>
</dbReference>
<keyword evidence="1" id="KW-0805">Transcription regulation</keyword>
<dbReference type="SMART" id="SM00342">
    <property type="entry name" value="HTH_ARAC"/>
    <property type="match status" value="1"/>
</dbReference>
<keyword evidence="6" id="KW-1185">Reference proteome</keyword>
<evidence type="ECO:0000313" key="6">
    <source>
        <dbReference type="Proteomes" id="UP000306229"/>
    </source>
</evidence>
<reference evidence="5 6" key="1">
    <citation type="submission" date="2019-05" db="EMBL/GenBank/DDBJ databases">
        <title>Algicella ahnfeltiae gen. nov., sp. nov., a novel marine bacterium of the family Flavobacteriaceae isolated from a red alga.</title>
        <authorList>
            <person name="Nedashkovskaya O.I."/>
            <person name="Kukhlevskiy A.D."/>
            <person name="Kim S.-G."/>
            <person name="Zhukova N.V."/>
            <person name="Mikhailov V.V."/>
        </authorList>
    </citation>
    <scope>NUCLEOTIDE SEQUENCE [LARGE SCALE GENOMIC DNA]</scope>
    <source>
        <strain evidence="5 6">10Alg115</strain>
    </source>
</reference>
<dbReference type="PANTHER" id="PTHR43280">
    <property type="entry name" value="ARAC-FAMILY TRANSCRIPTIONAL REGULATOR"/>
    <property type="match status" value="1"/>
</dbReference>
<dbReference type="KEGG" id="fbe:FF125_08305"/>
<dbReference type="GO" id="GO:0043565">
    <property type="term" value="F:sequence-specific DNA binding"/>
    <property type="evidence" value="ECO:0007669"/>
    <property type="project" value="InterPro"/>
</dbReference>
<dbReference type="Pfam" id="PF14026">
    <property type="entry name" value="SCO4226-like"/>
    <property type="match status" value="1"/>
</dbReference>
<dbReference type="PANTHER" id="PTHR43280:SF2">
    <property type="entry name" value="HTH-TYPE TRANSCRIPTIONAL REGULATOR EXSA"/>
    <property type="match status" value="1"/>
</dbReference>
<dbReference type="InterPro" id="IPR025336">
    <property type="entry name" value="SCO4226-like"/>
</dbReference>
<keyword evidence="3" id="KW-0804">Transcription</keyword>
<dbReference type="OrthoDB" id="135231at2"/>
<dbReference type="AlphaFoldDB" id="A0A5B7TQ89"/>
<dbReference type="InterPro" id="IPR042557">
    <property type="entry name" value="SCO4226"/>
</dbReference>
<evidence type="ECO:0000256" key="3">
    <source>
        <dbReference type="ARBA" id="ARBA00023163"/>
    </source>
</evidence>
<dbReference type="PROSITE" id="PS00041">
    <property type="entry name" value="HTH_ARAC_FAMILY_1"/>
    <property type="match status" value="1"/>
</dbReference>
<organism evidence="5 6">
    <name type="scientific">Aureibaculum algae</name>
    <dbReference type="NCBI Taxonomy" id="2584122"/>
    <lineage>
        <taxon>Bacteria</taxon>
        <taxon>Pseudomonadati</taxon>
        <taxon>Bacteroidota</taxon>
        <taxon>Flavobacteriia</taxon>
        <taxon>Flavobacteriales</taxon>
        <taxon>Flavobacteriaceae</taxon>
        <taxon>Aureibaculum</taxon>
    </lineage>
</organism>
<dbReference type="EMBL" id="CP040749">
    <property type="protein sequence ID" value="QCX38430.1"/>
    <property type="molecule type" value="Genomic_DNA"/>
</dbReference>
<evidence type="ECO:0000256" key="1">
    <source>
        <dbReference type="ARBA" id="ARBA00023015"/>
    </source>
</evidence>
<dbReference type="SUPFAM" id="SSF55073">
    <property type="entry name" value="Nucleotide cyclase"/>
    <property type="match status" value="1"/>
</dbReference>
<proteinExistence type="predicted"/>
<dbReference type="SUPFAM" id="SSF46689">
    <property type="entry name" value="Homeodomain-like"/>
    <property type="match status" value="1"/>
</dbReference>
<name>A0A5B7TQ89_9FLAO</name>
<evidence type="ECO:0000256" key="2">
    <source>
        <dbReference type="ARBA" id="ARBA00023125"/>
    </source>
</evidence>
<dbReference type="RefSeq" id="WP_138949322.1">
    <property type="nucleotide sequence ID" value="NZ_CP040749.1"/>
</dbReference>
<sequence length="363" mass="40902">MPIYMDRHDVSNEVTAESVAQLHLEDLKVQHKYDCRGLTYWFDNKRKTAFCLVEAPNAASVNKMHKHAHGELSHSIIEVDPSLVESFLGRMEDPDVKPGDELNVIGESAFRFLLSVRIQMGRLNNKLDQGFASTIRNYLHEIIEVVNTMQGTLVRQDSRNLLISLTTAQDAVHCGLALHEKFGKIYPHLSLSIGLDAGLPVEGNKSIFEDTIQTSRRLCEMGRGFSVSPMVLEMYQNEQSNTDLNSIQIIKISAGEMVFFNKLFGFLESNFSHAELRIDTFASSLGYSRSQAYRNSVSLLGLSLNTYFNKYRLEKSLDKLNSGMHTVSETGFLCGFSSSSYYSKCFRSMYGVSPKEYLTALHS</sequence>
<dbReference type="InterPro" id="IPR018062">
    <property type="entry name" value="HTH_AraC-typ_CS"/>
</dbReference>
<dbReference type="Proteomes" id="UP000306229">
    <property type="component" value="Chromosome"/>
</dbReference>
<dbReference type="InterPro" id="IPR018060">
    <property type="entry name" value="HTH_AraC"/>
</dbReference>
<dbReference type="PROSITE" id="PS01124">
    <property type="entry name" value="HTH_ARAC_FAMILY_2"/>
    <property type="match status" value="1"/>
</dbReference>
<keyword evidence="2" id="KW-0238">DNA-binding</keyword>
<feature type="domain" description="HTH araC/xylS-type" evidence="4">
    <location>
        <begin position="261"/>
        <end position="360"/>
    </location>
</feature>
<dbReference type="Gene3D" id="3.30.70.3090">
    <property type="entry name" value="ORF SCO4226, nickel-binding ferredoxin-like monomer"/>
    <property type="match status" value="1"/>
</dbReference>
<gene>
    <name evidence="5" type="ORF">FF125_08305</name>
</gene>
<dbReference type="Pfam" id="PF12833">
    <property type="entry name" value="HTH_18"/>
    <property type="match status" value="1"/>
</dbReference>